<proteinExistence type="predicted"/>
<name>A0A8H7D0M0_9AGAR</name>
<evidence type="ECO:0000313" key="3">
    <source>
        <dbReference type="Proteomes" id="UP000623467"/>
    </source>
</evidence>
<dbReference type="Gene3D" id="1.20.1280.50">
    <property type="match status" value="1"/>
</dbReference>
<dbReference type="OrthoDB" id="3061096at2759"/>
<organism evidence="2 3">
    <name type="scientific">Mycena sanguinolenta</name>
    <dbReference type="NCBI Taxonomy" id="230812"/>
    <lineage>
        <taxon>Eukaryota</taxon>
        <taxon>Fungi</taxon>
        <taxon>Dikarya</taxon>
        <taxon>Basidiomycota</taxon>
        <taxon>Agaricomycotina</taxon>
        <taxon>Agaricomycetes</taxon>
        <taxon>Agaricomycetidae</taxon>
        <taxon>Agaricales</taxon>
        <taxon>Marasmiineae</taxon>
        <taxon>Mycenaceae</taxon>
        <taxon>Mycena</taxon>
    </lineage>
</organism>
<dbReference type="PROSITE" id="PS50181">
    <property type="entry name" value="FBOX"/>
    <property type="match status" value="1"/>
</dbReference>
<reference evidence="2" key="1">
    <citation type="submission" date="2020-05" db="EMBL/GenBank/DDBJ databases">
        <title>Mycena genomes resolve the evolution of fungal bioluminescence.</title>
        <authorList>
            <person name="Tsai I.J."/>
        </authorList>
    </citation>
    <scope>NUCLEOTIDE SEQUENCE</scope>
    <source>
        <strain evidence="2">160909Yilan</strain>
    </source>
</reference>
<feature type="domain" description="F-box" evidence="1">
    <location>
        <begin position="1"/>
        <end position="46"/>
    </location>
</feature>
<gene>
    <name evidence="2" type="ORF">MSAN_01310600</name>
</gene>
<sequence>MLFHNLDEDVLAQILLLCDVYAVVSFSRVNKSFRRLALSKQLWISLIHDLSFRYLIPHLDAMSQCTTAQLIAKVKCLVRGPETWSQRCLGGGTSRQCDSRATCTVAMYILTRRDVYIRALGSTHFVWWSWETEMLDDGHTAIFSLIVYVRGGDEPELSILQVDLRTGHSDQLFFLTLSEFSGFYYNPIVSGDFLAMRLSRQEERMICIINWRERKYVVFDTGYTYTPPYDYMVFVPGHIILATAAFTPNDRLLLVYTWHSIASRWRPVEELLHNMDLTVHDIRIHWNDVSAILVDKLEHNNRVFRGSSSRGLGIKMMLYANPIRRNAYKLMVYASVMAAGRSLMDTFCRNFRGRSAQGTVLFTYALNLDAFPNHSFSWTRISSFSVPPHAFYCLPSYAGYVAISCPNSSNYTTTKIVARLTGDGMREVMVVSTEPASSSLSSTGVLLVSRQDGIEVSCYA</sequence>
<dbReference type="AlphaFoldDB" id="A0A8H7D0M0"/>
<dbReference type="InterPro" id="IPR036047">
    <property type="entry name" value="F-box-like_dom_sf"/>
</dbReference>
<dbReference type="InterPro" id="IPR001810">
    <property type="entry name" value="F-box_dom"/>
</dbReference>
<accession>A0A8H7D0M0</accession>
<dbReference type="EMBL" id="JACAZH010000010">
    <property type="protein sequence ID" value="KAF7357160.1"/>
    <property type="molecule type" value="Genomic_DNA"/>
</dbReference>
<comment type="caution">
    <text evidence="2">The sequence shown here is derived from an EMBL/GenBank/DDBJ whole genome shotgun (WGS) entry which is preliminary data.</text>
</comment>
<dbReference type="Pfam" id="PF00646">
    <property type="entry name" value="F-box"/>
    <property type="match status" value="1"/>
</dbReference>
<evidence type="ECO:0000313" key="2">
    <source>
        <dbReference type="EMBL" id="KAF7357160.1"/>
    </source>
</evidence>
<protein>
    <recommendedName>
        <fullName evidence="1">F-box domain-containing protein</fullName>
    </recommendedName>
</protein>
<dbReference type="SUPFAM" id="SSF81383">
    <property type="entry name" value="F-box domain"/>
    <property type="match status" value="1"/>
</dbReference>
<keyword evidence="3" id="KW-1185">Reference proteome</keyword>
<evidence type="ECO:0000259" key="1">
    <source>
        <dbReference type="PROSITE" id="PS50181"/>
    </source>
</evidence>
<dbReference type="Proteomes" id="UP000623467">
    <property type="component" value="Unassembled WGS sequence"/>
</dbReference>
<dbReference type="CDD" id="cd09917">
    <property type="entry name" value="F-box_SF"/>
    <property type="match status" value="1"/>
</dbReference>